<organism evidence="1 3">
    <name type="scientific">Mastigocoleus testarum BC008</name>
    <dbReference type="NCBI Taxonomy" id="371196"/>
    <lineage>
        <taxon>Bacteria</taxon>
        <taxon>Bacillati</taxon>
        <taxon>Cyanobacteriota</taxon>
        <taxon>Cyanophyceae</taxon>
        <taxon>Nostocales</taxon>
        <taxon>Hapalosiphonaceae</taxon>
        <taxon>Mastigocoleus</taxon>
    </lineage>
</organism>
<dbReference type="Pfam" id="PF04485">
    <property type="entry name" value="NblA"/>
    <property type="match status" value="1"/>
</dbReference>
<dbReference type="SUPFAM" id="SSF109859">
    <property type="entry name" value="NblA-like"/>
    <property type="match status" value="1"/>
</dbReference>
<dbReference type="Proteomes" id="UP000053372">
    <property type="component" value="Unassembled WGS sequence"/>
</dbReference>
<evidence type="ECO:0000313" key="3">
    <source>
        <dbReference type="Proteomes" id="UP000053372"/>
    </source>
</evidence>
<dbReference type="Gene3D" id="1.10.287.670">
    <property type="entry name" value="Phycobilisome degradation protein NblA"/>
    <property type="match status" value="1"/>
</dbReference>
<dbReference type="EMBL" id="LMTZ01000118">
    <property type="protein sequence ID" value="KST64749.1"/>
    <property type="molecule type" value="Genomic_DNA"/>
</dbReference>
<evidence type="ECO:0000313" key="1">
    <source>
        <dbReference type="EMBL" id="KST64039.1"/>
    </source>
</evidence>
<accession>A0A0V7ZI40</accession>
<name>A0A0V7ZI40_9CYAN</name>
<dbReference type="SMR" id="A0A0V7ZI40"/>
<dbReference type="AlphaFoldDB" id="A0A0V7ZI40"/>
<comment type="caution">
    <text evidence="1">The sequence shown here is derived from an EMBL/GenBank/DDBJ whole genome shotgun (WGS) entry which is preliminary data.</text>
</comment>
<keyword evidence="3" id="KW-1185">Reference proteome</keyword>
<evidence type="ECO:0000313" key="2">
    <source>
        <dbReference type="EMBL" id="KST64749.1"/>
    </source>
</evidence>
<dbReference type="RefSeq" id="WP_027844968.1">
    <property type="nucleotide sequence ID" value="NZ_LMTZ01000118.1"/>
</dbReference>
<proteinExistence type="predicted"/>
<dbReference type="InterPro" id="IPR036904">
    <property type="entry name" value="NblA_sf"/>
</dbReference>
<reference evidence="1 3" key="1">
    <citation type="journal article" date="2015" name="Genome Announc.">
        <title>Draft Genome of the Euendolithic (true boring) Cyanobacterium Mastigocoleus testarum strain BC008.</title>
        <authorList>
            <person name="Guida B.S."/>
            <person name="Garcia-Pichel F."/>
        </authorList>
    </citation>
    <scope>NUCLEOTIDE SEQUENCE [LARGE SCALE GENOMIC DNA]</scope>
    <source>
        <strain evidence="1 3">BC008</strain>
    </source>
</reference>
<gene>
    <name evidence="1" type="ORF">BC008_40300</name>
    <name evidence="2" type="ORF">BC008_41275</name>
</gene>
<sequence>MDFPIELTLEQKFRLQTLKEQVQSLTQEEAQTYLLEVLRQMMVKDNLVKHLLKDAA</sequence>
<dbReference type="EMBL" id="LMTZ01000129">
    <property type="protein sequence ID" value="KST64039.1"/>
    <property type="molecule type" value="Genomic_DNA"/>
</dbReference>
<protein>
    <submittedName>
        <fullName evidence="1">Phycobilisome degradation protein NblA</fullName>
    </submittedName>
</protein>
<dbReference type="InterPro" id="IPR007574">
    <property type="entry name" value="NblA"/>
</dbReference>
<dbReference type="OrthoDB" id="583585at2"/>